<evidence type="ECO:0000256" key="2">
    <source>
        <dbReference type="ARBA" id="ARBA00022679"/>
    </source>
</evidence>
<dbReference type="GO" id="GO:0005794">
    <property type="term" value="C:Golgi apparatus"/>
    <property type="evidence" value="ECO:0007669"/>
    <property type="project" value="TreeGrafter"/>
</dbReference>
<evidence type="ECO:0000313" key="5">
    <source>
        <dbReference type="EMBL" id="CDZ97036.1"/>
    </source>
</evidence>
<feature type="signal peptide" evidence="4">
    <location>
        <begin position="1"/>
        <end position="28"/>
    </location>
</feature>
<dbReference type="PANTHER" id="PTHR31121:SF2">
    <property type="entry name" value="MANNOSYLTRANSFERASE KTR5-RELATED"/>
    <property type="match status" value="1"/>
</dbReference>
<keyword evidence="4" id="KW-0732">Signal</keyword>
<reference evidence="5" key="1">
    <citation type="submission" date="2014-08" db="EMBL/GenBank/DDBJ databases">
        <authorList>
            <person name="Sharma Rahul"/>
            <person name="Thines Marco"/>
        </authorList>
    </citation>
    <scope>NUCLEOTIDE SEQUENCE</scope>
</reference>
<feature type="active site" description="Nucleophile" evidence="3">
    <location>
        <position position="294"/>
    </location>
</feature>
<evidence type="ECO:0000256" key="4">
    <source>
        <dbReference type="SAM" id="SignalP"/>
    </source>
</evidence>
<dbReference type="AlphaFoldDB" id="A0A0F7SES6"/>
<accession>A0A0F7SES6</accession>
<dbReference type="Pfam" id="PF01793">
    <property type="entry name" value="Glyco_transf_15"/>
    <property type="match status" value="1"/>
</dbReference>
<evidence type="ECO:0000256" key="3">
    <source>
        <dbReference type="PIRSR" id="PIRSR018153-1"/>
    </source>
</evidence>
<sequence>MTSNPEQSHAISSFSLLLFLALCTFCYLSPLEPPRYPESSARPILALDIPVPGCSNASYELTLPREKACILILAGNQDDVGLKSSLESFERMFNAQFRYPYVLLSDTQITDEFLTSIKEILHPDAVVESGLISHEQGWGVPDWMDSEAVQEALKMQKKQGVQHGGEESYHNTYRFYSGPFAVHPLLAKYEWYWRLESDVGFFCKLNYDPFRFMATNSKVYGFNIAMVEQENTIPTLFETVSAYRDNLISTGAIKPNSYWSMFEADGRGKHGDGGKPLKNGNSGYNLCQYWTNFEIGSLNFFRSKQYQELFHHLDQTGNFYFERWGDASIRSLALGLFTNFTQTHYFEDIAYTHHSWMYCPTRGGIGCDCSCPPKVKNIALDESKSCLSRWQDINRAL</sequence>
<dbReference type="GO" id="GO:0016020">
    <property type="term" value="C:membrane"/>
    <property type="evidence" value="ECO:0007669"/>
    <property type="project" value="InterPro"/>
</dbReference>
<keyword evidence="5" id="KW-0328">Glycosyltransferase</keyword>
<dbReference type="InterPro" id="IPR002685">
    <property type="entry name" value="Glyco_trans_15"/>
</dbReference>
<keyword evidence="2 5" id="KW-0808">Transferase</keyword>
<proteinExistence type="inferred from homology"/>
<dbReference type="InterPro" id="IPR029044">
    <property type="entry name" value="Nucleotide-diphossugar_trans"/>
</dbReference>
<protein>
    <submittedName>
        <fullName evidence="5">Glycolipid 2-alpha-mannosyltransferase (Alpha-1,2-mannosyltransferase)</fullName>
    </submittedName>
</protein>
<dbReference type="PIRSF" id="PIRSF018153">
    <property type="entry name" value="Glyco_trans_15"/>
    <property type="match status" value="1"/>
</dbReference>
<dbReference type="PANTHER" id="PTHR31121">
    <property type="entry name" value="ALPHA-1,2 MANNOSYLTRANSFERASE KTR1"/>
    <property type="match status" value="1"/>
</dbReference>
<feature type="chain" id="PRO_5002521843" evidence="4">
    <location>
        <begin position="29"/>
        <end position="397"/>
    </location>
</feature>
<dbReference type="GO" id="GO:0000032">
    <property type="term" value="P:cell wall mannoprotein biosynthetic process"/>
    <property type="evidence" value="ECO:0007669"/>
    <property type="project" value="TreeGrafter"/>
</dbReference>
<comment type="similarity">
    <text evidence="1">Belongs to the glycosyltransferase 15 family.</text>
</comment>
<evidence type="ECO:0000256" key="1">
    <source>
        <dbReference type="ARBA" id="ARBA00007677"/>
    </source>
</evidence>
<dbReference type="SUPFAM" id="SSF53448">
    <property type="entry name" value="Nucleotide-diphospho-sugar transferases"/>
    <property type="match status" value="1"/>
</dbReference>
<dbReference type="Gene3D" id="3.90.550.10">
    <property type="entry name" value="Spore Coat Polysaccharide Biosynthesis Protein SpsA, Chain A"/>
    <property type="match status" value="1"/>
</dbReference>
<organism evidence="5">
    <name type="scientific">Phaffia rhodozyma</name>
    <name type="common">Yeast</name>
    <name type="synonym">Xanthophyllomyces dendrorhous</name>
    <dbReference type="NCBI Taxonomy" id="264483"/>
    <lineage>
        <taxon>Eukaryota</taxon>
        <taxon>Fungi</taxon>
        <taxon>Dikarya</taxon>
        <taxon>Basidiomycota</taxon>
        <taxon>Agaricomycotina</taxon>
        <taxon>Tremellomycetes</taxon>
        <taxon>Cystofilobasidiales</taxon>
        <taxon>Mrakiaceae</taxon>
        <taxon>Phaffia</taxon>
    </lineage>
</organism>
<dbReference type="GO" id="GO:0000026">
    <property type="term" value="F:alpha-1,2-mannosyltransferase activity"/>
    <property type="evidence" value="ECO:0007669"/>
    <property type="project" value="TreeGrafter"/>
</dbReference>
<name>A0A0F7SES6_PHARH</name>
<dbReference type="EMBL" id="LN483167">
    <property type="protein sequence ID" value="CDZ97036.1"/>
    <property type="molecule type" value="Genomic_DNA"/>
</dbReference>
<dbReference type="GO" id="GO:0006487">
    <property type="term" value="P:protein N-linked glycosylation"/>
    <property type="evidence" value="ECO:0007669"/>
    <property type="project" value="TreeGrafter"/>
</dbReference>